<dbReference type="SMART" id="SM00091">
    <property type="entry name" value="PAS"/>
    <property type="match status" value="1"/>
</dbReference>
<dbReference type="Gene3D" id="3.30.565.10">
    <property type="entry name" value="Histidine kinase-like ATPase, C-terminal domain"/>
    <property type="match status" value="1"/>
</dbReference>
<dbReference type="GO" id="GO:0009927">
    <property type="term" value="F:histidine phosphotransfer kinase activity"/>
    <property type="evidence" value="ECO:0007669"/>
    <property type="project" value="TreeGrafter"/>
</dbReference>
<evidence type="ECO:0000313" key="9">
    <source>
        <dbReference type="EMBL" id="GGF93609.1"/>
    </source>
</evidence>
<reference evidence="9" key="1">
    <citation type="journal article" date="2014" name="Int. J. Syst. Evol. Microbiol.">
        <title>Complete genome sequence of Corynebacterium casei LMG S-19264T (=DSM 44701T), isolated from a smear-ripened cheese.</title>
        <authorList>
            <consortium name="US DOE Joint Genome Institute (JGI-PGF)"/>
            <person name="Walter F."/>
            <person name="Albersmeier A."/>
            <person name="Kalinowski J."/>
            <person name="Ruckert C."/>
        </authorList>
    </citation>
    <scope>NUCLEOTIDE SEQUENCE</scope>
    <source>
        <strain evidence="9">CGMCC 1.15758</strain>
    </source>
</reference>
<name>A0A8J3E8I0_9GAMM</name>
<dbReference type="EMBL" id="BMJS01000006">
    <property type="protein sequence ID" value="GGF93609.1"/>
    <property type="molecule type" value="Genomic_DNA"/>
</dbReference>
<keyword evidence="3" id="KW-0597">Phosphoprotein</keyword>
<comment type="caution">
    <text evidence="9">The sequence shown here is derived from an EMBL/GenBank/DDBJ whole genome shotgun (WGS) entry which is preliminary data.</text>
</comment>
<keyword evidence="5" id="KW-0418">Kinase</keyword>
<evidence type="ECO:0000256" key="3">
    <source>
        <dbReference type="ARBA" id="ARBA00022553"/>
    </source>
</evidence>
<dbReference type="InterPro" id="IPR036890">
    <property type="entry name" value="HATPase_C_sf"/>
</dbReference>
<dbReference type="SUPFAM" id="SSF55785">
    <property type="entry name" value="PYP-like sensor domain (PAS domain)"/>
    <property type="match status" value="2"/>
</dbReference>
<dbReference type="InterPro" id="IPR004358">
    <property type="entry name" value="Sig_transdc_His_kin-like_C"/>
</dbReference>
<evidence type="ECO:0000256" key="5">
    <source>
        <dbReference type="ARBA" id="ARBA00022777"/>
    </source>
</evidence>
<dbReference type="PROSITE" id="PS50113">
    <property type="entry name" value="PAC"/>
    <property type="match status" value="1"/>
</dbReference>
<sequence length="548" mass="62287">MDDLVKNDGLFGVDFEAISLEEENKILKERLRFLAESVDSMTGVYIRWKDKDGRCLGCNREFSILLGKQKRDIIGKTDAELYPESMIELVETIKRHDFIVIRSRSGRVFTEYYNFGGLFSICIKSIRNPLVDDNGEVIGVVEILVDTSEEEDSLLHHQFSSDSNKIDFQQVLDAIDAHVYWKDVTGRYLGCNSSVLSFNKFKKIKNIVGKTDYDILPEKMADQAIANDAEVMRDDKTVIVEEFCTDNSGRVFMSSKSPLLDRFGQVKGIVGVSIDITERKKLEREAERQNILMKKQDQLKTQFIRNFSHDLSAPISSLKSDFILLRSLLKEDVKVQKLVPRFSRNVDRIETMFLDMRREFLSGVWDVNIREQNFCLSNMLNREFDLLQSCLTIEKSEKLVLKLAIDQAIPAQITGDSVKLGMILRNLLANAVKYTNEGYVELAVELIEKIEHDEDRTATLWLSFAIVDTGIGIPEEHLSDIFCLGFRVNSSYDSNNAPGSGLGLSIVKDYVDLLKGEIIVESTLGKGSKFLVKLSFSSVDDKENHENT</sequence>
<evidence type="ECO:0000256" key="4">
    <source>
        <dbReference type="ARBA" id="ARBA00022679"/>
    </source>
</evidence>
<evidence type="ECO:0000259" key="6">
    <source>
        <dbReference type="PROSITE" id="PS50109"/>
    </source>
</evidence>
<organism evidence="9 10">
    <name type="scientific">Cysteiniphilum litorale</name>
    <dbReference type="NCBI Taxonomy" id="2056700"/>
    <lineage>
        <taxon>Bacteria</taxon>
        <taxon>Pseudomonadati</taxon>
        <taxon>Pseudomonadota</taxon>
        <taxon>Gammaproteobacteria</taxon>
        <taxon>Thiotrichales</taxon>
        <taxon>Fastidiosibacteraceae</taxon>
        <taxon>Cysteiniphilum</taxon>
    </lineage>
</organism>
<proteinExistence type="predicted"/>
<accession>A0A8J3E8I0</accession>
<dbReference type="InterPro" id="IPR003661">
    <property type="entry name" value="HisK_dim/P_dom"/>
</dbReference>
<evidence type="ECO:0000256" key="1">
    <source>
        <dbReference type="ARBA" id="ARBA00000085"/>
    </source>
</evidence>
<dbReference type="InterPro" id="IPR013656">
    <property type="entry name" value="PAS_4"/>
</dbReference>
<dbReference type="InterPro" id="IPR000700">
    <property type="entry name" value="PAS-assoc_C"/>
</dbReference>
<dbReference type="PANTHER" id="PTHR43047">
    <property type="entry name" value="TWO-COMPONENT HISTIDINE PROTEIN KINASE"/>
    <property type="match status" value="1"/>
</dbReference>
<feature type="domain" description="Histidine kinase" evidence="6">
    <location>
        <begin position="306"/>
        <end position="538"/>
    </location>
</feature>
<dbReference type="PROSITE" id="PS50112">
    <property type="entry name" value="PAS"/>
    <property type="match status" value="1"/>
</dbReference>
<dbReference type="InterPro" id="IPR005467">
    <property type="entry name" value="His_kinase_dom"/>
</dbReference>
<dbReference type="Gene3D" id="1.10.287.130">
    <property type="match status" value="1"/>
</dbReference>
<dbReference type="PROSITE" id="PS50109">
    <property type="entry name" value="HIS_KIN"/>
    <property type="match status" value="1"/>
</dbReference>
<keyword evidence="10" id="KW-1185">Reference proteome</keyword>
<dbReference type="PANTHER" id="PTHR43047:SF72">
    <property type="entry name" value="OSMOSENSING HISTIDINE PROTEIN KINASE SLN1"/>
    <property type="match status" value="1"/>
</dbReference>
<dbReference type="InterPro" id="IPR035965">
    <property type="entry name" value="PAS-like_dom_sf"/>
</dbReference>
<gene>
    <name evidence="9" type="ORF">GCM10010995_08490</name>
</gene>
<keyword evidence="4" id="KW-0808">Transferase</keyword>
<dbReference type="InterPro" id="IPR003594">
    <property type="entry name" value="HATPase_dom"/>
</dbReference>
<evidence type="ECO:0000313" key="10">
    <source>
        <dbReference type="Proteomes" id="UP000636949"/>
    </source>
</evidence>
<dbReference type="EC" id="2.7.13.3" evidence="2"/>
<dbReference type="CDD" id="cd00082">
    <property type="entry name" value="HisKA"/>
    <property type="match status" value="1"/>
</dbReference>
<feature type="domain" description="PAC" evidence="8">
    <location>
        <begin position="233"/>
        <end position="288"/>
    </location>
</feature>
<dbReference type="PRINTS" id="PR00344">
    <property type="entry name" value="BCTRLSENSOR"/>
</dbReference>
<reference evidence="9" key="2">
    <citation type="submission" date="2020-09" db="EMBL/GenBank/DDBJ databases">
        <authorList>
            <person name="Sun Q."/>
            <person name="Zhou Y."/>
        </authorList>
    </citation>
    <scope>NUCLEOTIDE SEQUENCE</scope>
    <source>
        <strain evidence="9">CGMCC 1.15758</strain>
    </source>
</reference>
<dbReference type="GO" id="GO:0000155">
    <property type="term" value="F:phosphorelay sensor kinase activity"/>
    <property type="evidence" value="ECO:0007669"/>
    <property type="project" value="InterPro"/>
</dbReference>
<comment type="catalytic activity">
    <reaction evidence="1">
        <text>ATP + protein L-histidine = ADP + protein N-phospho-L-histidine.</text>
        <dbReference type="EC" id="2.7.13.3"/>
    </reaction>
</comment>
<dbReference type="Gene3D" id="3.30.450.20">
    <property type="entry name" value="PAS domain"/>
    <property type="match status" value="2"/>
</dbReference>
<protein>
    <recommendedName>
        <fullName evidence="2">histidine kinase</fullName>
        <ecNumber evidence="2">2.7.13.3</ecNumber>
    </recommendedName>
</protein>
<dbReference type="Proteomes" id="UP000636949">
    <property type="component" value="Unassembled WGS sequence"/>
</dbReference>
<dbReference type="SUPFAM" id="SSF55874">
    <property type="entry name" value="ATPase domain of HSP90 chaperone/DNA topoisomerase II/histidine kinase"/>
    <property type="match status" value="1"/>
</dbReference>
<dbReference type="Pfam" id="PF02518">
    <property type="entry name" value="HATPase_c"/>
    <property type="match status" value="1"/>
</dbReference>
<dbReference type="AlphaFoldDB" id="A0A8J3E8I0"/>
<dbReference type="InterPro" id="IPR000014">
    <property type="entry name" value="PAS"/>
</dbReference>
<feature type="domain" description="PAS" evidence="7">
    <location>
        <begin position="50"/>
        <end position="95"/>
    </location>
</feature>
<dbReference type="GO" id="GO:0005886">
    <property type="term" value="C:plasma membrane"/>
    <property type="evidence" value="ECO:0007669"/>
    <property type="project" value="TreeGrafter"/>
</dbReference>
<dbReference type="Pfam" id="PF08448">
    <property type="entry name" value="PAS_4"/>
    <property type="match status" value="2"/>
</dbReference>
<evidence type="ECO:0000259" key="8">
    <source>
        <dbReference type="PROSITE" id="PS50113"/>
    </source>
</evidence>
<evidence type="ECO:0000256" key="2">
    <source>
        <dbReference type="ARBA" id="ARBA00012438"/>
    </source>
</evidence>
<dbReference type="SMART" id="SM00387">
    <property type="entry name" value="HATPase_c"/>
    <property type="match status" value="1"/>
</dbReference>
<evidence type="ECO:0000259" key="7">
    <source>
        <dbReference type="PROSITE" id="PS50112"/>
    </source>
</evidence>